<dbReference type="InParanoid" id="A0A1V9X9L1"/>
<evidence type="ECO:0000256" key="6">
    <source>
        <dbReference type="SAM" id="Phobius"/>
    </source>
</evidence>
<dbReference type="EMBL" id="MNPL01018176">
    <property type="protein sequence ID" value="OQR70239.1"/>
    <property type="molecule type" value="Genomic_DNA"/>
</dbReference>
<keyword evidence="5 6" id="KW-0472">Membrane</keyword>
<evidence type="ECO:0000256" key="3">
    <source>
        <dbReference type="ARBA" id="ARBA00022692"/>
    </source>
</evidence>
<organism evidence="7 8">
    <name type="scientific">Tropilaelaps mercedesae</name>
    <dbReference type="NCBI Taxonomy" id="418985"/>
    <lineage>
        <taxon>Eukaryota</taxon>
        <taxon>Metazoa</taxon>
        <taxon>Ecdysozoa</taxon>
        <taxon>Arthropoda</taxon>
        <taxon>Chelicerata</taxon>
        <taxon>Arachnida</taxon>
        <taxon>Acari</taxon>
        <taxon>Parasitiformes</taxon>
        <taxon>Mesostigmata</taxon>
        <taxon>Gamasina</taxon>
        <taxon>Dermanyssoidea</taxon>
        <taxon>Laelapidae</taxon>
        <taxon>Tropilaelaps</taxon>
    </lineage>
</organism>
<keyword evidence="3 6" id="KW-0812">Transmembrane</keyword>
<evidence type="ECO:0000256" key="1">
    <source>
        <dbReference type="ARBA" id="ARBA00004141"/>
    </source>
</evidence>
<dbReference type="STRING" id="418985.A0A1V9X9L1"/>
<dbReference type="GO" id="GO:0016020">
    <property type="term" value="C:membrane"/>
    <property type="evidence" value="ECO:0007669"/>
    <property type="project" value="UniProtKB-SubCell"/>
</dbReference>
<protein>
    <submittedName>
        <fullName evidence="7">Ribonuclease kappa-like</fullName>
    </submittedName>
</protein>
<dbReference type="Proteomes" id="UP000192247">
    <property type="component" value="Unassembled WGS sequence"/>
</dbReference>
<keyword evidence="8" id="KW-1185">Reference proteome</keyword>
<dbReference type="OrthoDB" id="67317at2759"/>
<reference evidence="7 8" key="1">
    <citation type="journal article" date="2017" name="Gigascience">
        <title>Draft genome of the honey bee ectoparasitic mite, Tropilaelaps mercedesae, is shaped by the parasitic life history.</title>
        <authorList>
            <person name="Dong X."/>
            <person name="Armstrong S.D."/>
            <person name="Xia D."/>
            <person name="Makepeace B.L."/>
            <person name="Darby A.C."/>
            <person name="Kadowaki T."/>
        </authorList>
    </citation>
    <scope>NUCLEOTIDE SEQUENCE [LARGE SCALE GENOMIC DNA]</scope>
    <source>
        <strain evidence="7">Wuxi-XJTLU</strain>
    </source>
</reference>
<dbReference type="InterPro" id="IPR026770">
    <property type="entry name" value="RNase_K"/>
</dbReference>
<dbReference type="AlphaFoldDB" id="A0A1V9X9L1"/>
<proteinExistence type="inferred from homology"/>
<comment type="subcellular location">
    <subcellularLocation>
        <location evidence="1">Membrane</location>
        <topology evidence="1">Multi-pass membrane protein</topology>
    </subcellularLocation>
</comment>
<evidence type="ECO:0000256" key="2">
    <source>
        <dbReference type="ARBA" id="ARBA00008458"/>
    </source>
</evidence>
<evidence type="ECO:0000313" key="8">
    <source>
        <dbReference type="Proteomes" id="UP000192247"/>
    </source>
</evidence>
<accession>A0A1V9X9L1</accession>
<dbReference type="GO" id="GO:0004521">
    <property type="term" value="F:RNA endonuclease activity"/>
    <property type="evidence" value="ECO:0007669"/>
    <property type="project" value="InterPro"/>
</dbReference>
<dbReference type="PANTHER" id="PTHR31733">
    <property type="entry name" value="RIBONUCLEASE KAPPA"/>
    <property type="match status" value="1"/>
</dbReference>
<comment type="similarity">
    <text evidence="2">Belongs to the RNase K family.</text>
</comment>
<name>A0A1V9X9L1_9ACAR</name>
<comment type="caution">
    <text evidence="7">The sequence shown here is derived from an EMBL/GenBank/DDBJ whole genome shotgun (WGS) entry which is preliminary data.</text>
</comment>
<evidence type="ECO:0000313" key="7">
    <source>
        <dbReference type="EMBL" id="OQR70239.1"/>
    </source>
</evidence>
<sequence>MSLCGKKCAILCSLLSLWGLVMLGLMSLFFYMRAGAFLNDLEDSDLPKETSLFLPEKHYETAGRNCSIAAILYSITMVVSLILYYADQRANAC</sequence>
<gene>
    <name evidence="7" type="ORF">BIW11_11757</name>
</gene>
<evidence type="ECO:0000256" key="5">
    <source>
        <dbReference type="ARBA" id="ARBA00023136"/>
    </source>
</evidence>
<keyword evidence="4 6" id="KW-1133">Transmembrane helix</keyword>
<evidence type="ECO:0000256" key="4">
    <source>
        <dbReference type="ARBA" id="ARBA00022989"/>
    </source>
</evidence>
<feature type="transmembrane region" description="Helical" evidence="6">
    <location>
        <begin position="62"/>
        <end position="86"/>
    </location>
</feature>